<proteinExistence type="predicted"/>
<evidence type="ECO:0000313" key="2">
    <source>
        <dbReference type="EMBL" id="KAJ2008222.1"/>
    </source>
</evidence>
<comment type="caution">
    <text evidence="2">The sequence shown here is derived from an EMBL/GenBank/DDBJ whole genome shotgun (WGS) entry which is preliminary data.</text>
</comment>
<accession>A0A9W8EI02</accession>
<dbReference type="AlphaFoldDB" id="A0A9W8EI02"/>
<evidence type="ECO:0000256" key="1">
    <source>
        <dbReference type="SAM" id="MobiDB-lite"/>
    </source>
</evidence>
<keyword evidence="3" id="KW-1185">Reference proteome</keyword>
<protein>
    <submittedName>
        <fullName evidence="2">Uncharacterized protein</fullName>
    </submittedName>
</protein>
<organism evidence="2 3">
    <name type="scientific">Coemansia thaxteri</name>
    <dbReference type="NCBI Taxonomy" id="2663907"/>
    <lineage>
        <taxon>Eukaryota</taxon>
        <taxon>Fungi</taxon>
        <taxon>Fungi incertae sedis</taxon>
        <taxon>Zoopagomycota</taxon>
        <taxon>Kickxellomycotina</taxon>
        <taxon>Kickxellomycetes</taxon>
        <taxon>Kickxellales</taxon>
        <taxon>Kickxellaceae</taxon>
        <taxon>Coemansia</taxon>
    </lineage>
</organism>
<reference evidence="2" key="1">
    <citation type="submission" date="2022-07" db="EMBL/GenBank/DDBJ databases">
        <title>Phylogenomic reconstructions and comparative analyses of Kickxellomycotina fungi.</title>
        <authorList>
            <person name="Reynolds N.K."/>
            <person name="Stajich J.E."/>
            <person name="Barry K."/>
            <person name="Grigoriev I.V."/>
            <person name="Crous P."/>
            <person name="Smith M.E."/>
        </authorList>
    </citation>
    <scope>NUCLEOTIDE SEQUENCE</scope>
    <source>
        <strain evidence="2">IMI 214461</strain>
    </source>
</reference>
<dbReference type="EMBL" id="JANBQF010000009">
    <property type="protein sequence ID" value="KAJ2008222.1"/>
    <property type="molecule type" value="Genomic_DNA"/>
</dbReference>
<gene>
    <name evidence="2" type="ORF">H4R26_000342</name>
</gene>
<evidence type="ECO:0000313" key="3">
    <source>
        <dbReference type="Proteomes" id="UP001150907"/>
    </source>
</evidence>
<feature type="region of interest" description="Disordered" evidence="1">
    <location>
        <begin position="144"/>
        <end position="177"/>
    </location>
</feature>
<dbReference type="Proteomes" id="UP001150907">
    <property type="component" value="Unassembled WGS sequence"/>
</dbReference>
<dbReference type="OrthoDB" id="74813at2759"/>
<name>A0A9W8EI02_9FUNG</name>
<sequence>MSPPKIKLTMNLAPPLPERKFLFVCQQQTIKELKNEIRRRLIAIIQEPIMLMVNDFELMDDDDASDLLTKGDHLTLHLAVPYASSLAQKPVAAENDMSKATEMDVDSCTVGRLTISKKDHGGKATTSTLEERAKRRRVYLAEEAYEQAEPIASQDSSSSDSDSDSDSDTSGSNSSWCYDGDTSDSECCASDCECCNSDCKISDSELGPGGVDIDFINHVTPEILDSHANVNLRSQTVGSTIAYRTQITPSKGSAEPGNYFIGTILKKSTNDVIIKIIREVDGNVASSGNDLAINASASRRLNLLDTSQGQATFQQLNYDSFVDIKSMP</sequence>